<evidence type="ECO:0000259" key="2">
    <source>
        <dbReference type="Pfam" id="PF01844"/>
    </source>
</evidence>
<dbReference type="InterPro" id="IPR003615">
    <property type="entry name" value="HNH_nuc"/>
</dbReference>
<evidence type="ECO:0000256" key="1">
    <source>
        <dbReference type="SAM" id="Phobius"/>
    </source>
</evidence>
<dbReference type="InterPro" id="IPR002711">
    <property type="entry name" value="HNH"/>
</dbReference>
<dbReference type="HOGENOM" id="CLU_1747673_0_0_11"/>
<organism evidence="3 4">
    <name type="scientific">Nakamurella multipartita (strain ATCC 700099 / DSM 44233 / CIP 104796 / JCM 9543 / NBRC 105858 / Y-104)</name>
    <name type="common">Microsphaera multipartita</name>
    <dbReference type="NCBI Taxonomy" id="479431"/>
    <lineage>
        <taxon>Bacteria</taxon>
        <taxon>Bacillati</taxon>
        <taxon>Actinomycetota</taxon>
        <taxon>Actinomycetes</taxon>
        <taxon>Nakamurellales</taxon>
        <taxon>Nakamurellaceae</taxon>
        <taxon>Nakamurella</taxon>
    </lineage>
</organism>
<dbReference type="KEGG" id="nml:Namu_2745"/>
<keyword evidence="1" id="KW-0472">Membrane</keyword>
<protein>
    <submittedName>
        <fullName evidence="3">HNH endonuclease</fullName>
    </submittedName>
</protein>
<reference evidence="4" key="1">
    <citation type="submission" date="2009-09" db="EMBL/GenBank/DDBJ databases">
        <title>The complete genome of Nakamurella multipartita DSM 44233.</title>
        <authorList>
            <consortium name="US DOE Joint Genome Institute (JGI-PGF)"/>
            <person name="Lucas S."/>
            <person name="Copeland A."/>
            <person name="Lapidus A."/>
            <person name="Glavina del Rio T."/>
            <person name="Dalin E."/>
            <person name="Tice H."/>
            <person name="Bruce D."/>
            <person name="Goodwin L."/>
            <person name="Pitluck S."/>
            <person name="Kyrpides N."/>
            <person name="Mavromatis K."/>
            <person name="Ivanova N."/>
            <person name="Ovchinnikova G."/>
            <person name="Sims D."/>
            <person name="Meincke L."/>
            <person name="Brettin T."/>
            <person name="Detter J.C."/>
            <person name="Han C."/>
            <person name="Larimer F."/>
            <person name="Land M."/>
            <person name="Hauser L."/>
            <person name="Markowitz V."/>
            <person name="Cheng J.-F."/>
            <person name="Hugenholtz P."/>
            <person name="Woyke T."/>
            <person name="Wu D."/>
            <person name="Klenk H.-P."/>
            <person name="Eisen J.A."/>
        </authorList>
    </citation>
    <scope>NUCLEOTIDE SEQUENCE [LARGE SCALE GENOMIC DNA]</scope>
    <source>
        <strain evidence="4">ATCC 700099 / DSM 44233 / CIP 104796 / JCM 9543 / NBRC 105858 / Y-104</strain>
    </source>
</reference>
<proteinExistence type="predicted"/>
<accession>C8X8N6</accession>
<dbReference type="GO" id="GO:0008270">
    <property type="term" value="F:zinc ion binding"/>
    <property type="evidence" value="ECO:0007669"/>
    <property type="project" value="InterPro"/>
</dbReference>
<keyword evidence="3" id="KW-0378">Hydrolase</keyword>
<keyword evidence="3" id="KW-0540">Nuclease</keyword>
<dbReference type="Gene3D" id="1.10.30.50">
    <property type="match status" value="1"/>
</dbReference>
<dbReference type="eggNOG" id="COG1403">
    <property type="taxonomic scope" value="Bacteria"/>
</dbReference>
<dbReference type="InParanoid" id="C8X8N6"/>
<gene>
    <name evidence="3" type="ordered locus">Namu_2745</name>
</gene>
<reference evidence="3 4" key="2">
    <citation type="journal article" date="2010" name="Stand. Genomic Sci.">
        <title>Complete genome sequence of Nakamurella multipartita type strain (Y-104).</title>
        <authorList>
            <person name="Tice H."/>
            <person name="Mayilraj S."/>
            <person name="Sims D."/>
            <person name="Lapidus A."/>
            <person name="Nolan M."/>
            <person name="Lucas S."/>
            <person name="Glavina Del Rio T."/>
            <person name="Copeland A."/>
            <person name="Cheng J.F."/>
            <person name="Meincke L."/>
            <person name="Bruce D."/>
            <person name="Goodwin L."/>
            <person name="Pitluck S."/>
            <person name="Ivanova N."/>
            <person name="Mavromatis K."/>
            <person name="Ovchinnikova G."/>
            <person name="Pati A."/>
            <person name="Chen A."/>
            <person name="Palaniappan K."/>
            <person name="Land M."/>
            <person name="Hauser L."/>
            <person name="Chang Y.J."/>
            <person name="Jeffries C.D."/>
            <person name="Detter J.C."/>
            <person name="Brettin T."/>
            <person name="Rohde M."/>
            <person name="Goker M."/>
            <person name="Bristow J."/>
            <person name="Eisen J.A."/>
            <person name="Markowitz V."/>
            <person name="Hugenholtz P."/>
            <person name="Kyrpides N.C."/>
            <person name="Klenk H.P."/>
            <person name="Chen F."/>
        </authorList>
    </citation>
    <scope>NUCLEOTIDE SEQUENCE [LARGE SCALE GENOMIC DNA]</scope>
    <source>
        <strain evidence="4">ATCC 700099 / DSM 44233 / CIP 104796 / JCM 9543 / NBRC 105858 / Y-104</strain>
    </source>
</reference>
<keyword evidence="1" id="KW-1133">Transmembrane helix</keyword>
<dbReference type="EMBL" id="CP001737">
    <property type="protein sequence ID" value="ACV79091.1"/>
    <property type="molecule type" value="Genomic_DNA"/>
</dbReference>
<dbReference type="Pfam" id="PF01844">
    <property type="entry name" value="HNH"/>
    <property type="match status" value="1"/>
</dbReference>
<dbReference type="Proteomes" id="UP000002218">
    <property type="component" value="Chromosome"/>
</dbReference>
<sequence>MLAFLDNAGWESVTAPPVTAAGAAVAALVLIRLVRSARQRMPVITAPRRAFTAAERREGLARSGGRCEYKHPLWRRCRQLAAHADHVYPWSRGGWTARSNLQMLCQRHNLVKGAKPPSRLYLWRLRRRRRRYFPPGAARRIEWRGHRAS</sequence>
<evidence type="ECO:0000313" key="3">
    <source>
        <dbReference type="EMBL" id="ACV79091.1"/>
    </source>
</evidence>
<keyword evidence="3" id="KW-0255">Endonuclease</keyword>
<dbReference type="GO" id="GO:0003676">
    <property type="term" value="F:nucleic acid binding"/>
    <property type="evidence" value="ECO:0007669"/>
    <property type="project" value="InterPro"/>
</dbReference>
<keyword evidence="1" id="KW-0812">Transmembrane</keyword>
<feature type="transmembrane region" description="Helical" evidence="1">
    <location>
        <begin position="15"/>
        <end position="34"/>
    </location>
</feature>
<name>C8X8N6_NAKMY</name>
<feature type="domain" description="HNH" evidence="2">
    <location>
        <begin position="81"/>
        <end position="110"/>
    </location>
</feature>
<dbReference type="STRING" id="479431.Namu_2745"/>
<dbReference type="CDD" id="cd00085">
    <property type="entry name" value="HNHc"/>
    <property type="match status" value="1"/>
</dbReference>
<dbReference type="AlphaFoldDB" id="C8X8N6"/>
<dbReference type="GO" id="GO:0004519">
    <property type="term" value="F:endonuclease activity"/>
    <property type="evidence" value="ECO:0007669"/>
    <property type="project" value="UniProtKB-KW"/>
</dbReference>
<keyword evidence="4" id="KW-1185">Reference proteome</keyword>
<evidence type="ECO:0000313" key="4">
    <source>
        <dbReference type="Proteomes" id="UP000002218"/>
    </source>
</evidence>